<dbReference type="InterPro" id="IPR036390">
    <property type="entry name" value="WH_DNA-bd_sf"/>
</dbReference>
<evidence type="ECO:0000256" key="5">
    <source>
        <dbReference type="SAM" id="MobiDB-lite"/>
    </source>
</evidence>
<evidence type="ECO:0000313" key="7">
    <source>
        <dbReference type="EMBL" id="CAB3373107.1"/>
    </source>
</evidence>
<dbReference type="GO" id="GO:0000981">
    <property type="term" value="F:DNA-binding transcription factor activity, RNA polymerase II-specific"/>
    <property type="evidence" value="ECO:0007669"/>
    <property type="project" value="TreeGrafter"/>
</dbReference>
<feature type="region of interest" description="Disordered" evidence="5">
    <location>
        <begin position="207"/>
        <end position="228"/>
    </location>
</feature>
<dbReference type="AlphaFoldDB" id="A0A8S1D5F8"/>
<feature type="DNA-binding region" description="Fork-head" evidence="4">
    <location>
        <begin position="108"/>
        <end position="202"/>
    </location>
</feature>
<gene>
    <name evidence="7" type="ORF">CLODIP_2_CD12629</name>
</gene>
<dbReference type="GO" id="GO:0000978">
    <property type="term" value="F:RNA polymerase II cis-regulatory region sequence-specific DNA binding"/>
    <property type="evidence" value="ECO:0007669"/>
    <property type="project" value="TreeGrafter"/>
</dbReference>
<comment type="caution">
    <text evidence="7">The sequence shown here is derived from an EMBL/GenBank/DDBJ whole genome shotgun (WGS) entry which is preliminary data.</text>
</comment>
<dbReference type="Gene3D" id="1.10.10.10">
    <property type="entry name" value="Winged helix-like DNA-binding domain superfamily/Winged helix DNA-binding domain"/>
    <property type="match status" value="1"/>
</dbReference>
<evidence type="ECO:0000256" key="2">
    <source>
        <dbReference type="ARBA" id="ARBA00023125"/>
    </source>
</evidence>
<dbReference type="InterPro" id="IPR030456">
    <property type="entry name" value="TF_fork_head_CS_2"/>
</dbReference>
<feature type="compositionally biased region" description="Low complexity" evidence="5">
    <location>
        <begin position="44"/>
        <end position="59"/>
    </location>
</feature>
<dbReference type="PANTHER" id="PTHR11829:SF380">
    <property type="entry name" value="PROTEIN FORK HEAD"/>
    <property type="match status" value="1"/>
</dbReference>
<proteinExistence type="predicted"/>
<dbReference type="InterPro" id="IPR050211">
    <property type="entry name" value="FOX_domain-containing"/>
</dbReference>
<feature type="compositionally biased region" description="Polar residues" evidence="5">
    <location>
        <begin position="1"/>
        <end position="14"/>
    </location>
</feature>
<evidence type="ECO:0000259" key="6">
    <source>
        <dbReference type="PROSITE" id="PS50039"/>
    </source>
</evidence>
<comment type="subcellular location">
    <subcellularLocation>
        <location evidence="1 4">Nucleus</location>
    </subcellularLocation>
</comment>
<dbReference type="OrthoDB" id="5954824at2759"/>
<dbReference type="GO" id="GO:0009653">
    <property type="term" value="P:anatomical structure morphogenesis"/>
    <property type="evidence" value="ECO:0007669"/>
    <property type="project" value="TreeGrafter"/>
</dbReference>
<evidence type="ECO:0000256" key="4">
    <source>
        <dbReference type="PROSITE-ProRule" id="PRU00089"/>
    </source>
</evidence>
<dbReference type="Pfam" id="PF00250">
    <property type="entry name" value="Forkhead"/>
    <property type="match status" value="1"/>
</dbReference>
<evidence type="ECO:0000313" key="8">
    <source>
        <dbReference type="Proteomes" id="UP000494165"/>
    </source>
</evidence>
<dbReference type="PROSITE" id="PS00657">
    <property type="entry name" value="FORK_HEAD_1"/>
    <property type="match status" value="1"/>
</dbReference>
<keyword evidence="2 4" id="KW-0238">DNA-binding</keyword>
<dbReference type="InterPro" id="IPR018122">
    <property type="entry name" value="TF_fork_head_CS_1"/>
</dbReference>
<evidence type="ECO:0000256" key="3">
    <source>
        <dbReference type="ARBA" id="ARBA00023242"/>
    </source>
</evidence>
<feature type="region of interest" description="Disordered" evidence="5">
    <location>
        <begin position="1"/>
        <end position="21"/>
    </location>
</feature>
<sequence length="347" mass="38851">MENNSNPSHQQQPMFTDENCPANMVFNPLPSGYYNSSMSTPSLYTPYPQQQQQPTYAPAGADDASSVGSLGGDLPTGNSHCCSSLNAPTKMKTCLNISMDARCNPYERPPYSFISLITMAIINAPNKKLTLSQIYNFIETKYPYYRTNAKRWQNSVRHSLSFNDCFVKVPRMPDNPGKGSYWAMHPQSGDMFLNGCFLRRHSRFKDEKKGAKPASALDHQGHSSQVDAHTQPLTSVLSQSQPPSQSLLPPPLQSNFLQNREPYYFNGETETLAAAMNQQFTINPPQMMHMQQPPQSYYPDYSSLPSMVQPMTEFTLEFPACSGNVAVRVQEEVEQDQNVSSSLAQLK</sequence>
<dbReference type="InterPro" id="IPR036388">
    <property type="entry name" value="WH-like_DNA-bd_sf"/>
</dbReference>
<dbReference type="SUPFAM" id="SSF46785">
    <property type="entry name" value="Winged helix' DNA-binding domain"/>
    <property type="match status" value="1"/>
</dbReference>
<dbReference type="PROSITE" id="PS00658">
    <property type="entry name" value="FORK_HEAD_2"/>
    <property type="match status" value="1"/>
</dbReference>
<accession>A0A8S1D5F8</accession>
<feature type="domain" description="Fork-head" evidence="6">
    <location>
        <begin position="108"/>
        <end position="202"/>
    </location>
</feature>
<keyword evidence="3 4" id="KW-0539">Nucleus</keyword>
<dbReference type="PRINTS" id="PR00053">
    <property type="entry name" value="FORKHEAD"/>
</dbReference>
<dbReference type="PROSITE" id="PS50039">
    <property type="entry name" value="FORK_HEAD_3"/>
    <property type="match status" value="1"/>
</dbReference>
<dbReference type="GO" id="GO:0030154">
    <property type="term" value="P:cell differentiation"/>
    <property type="evidence" value="ECO:0007669"/>
    <property type="project" value="TreeGrafter"/>
</dbReference>
<dbReference type="EMBL" id="CADEPI010000081">
    <property type="protein sequence ID" value="CAB3373107.1"/>
    <property type="molecule type" value="Genomic_DNA"/>
</dbReference>
<dbReference type="SMART" id="SM00339">
    <property type="entry name" value="FH"/>
    <property type="match status" value="1"/>
</dbReference>
<dbReference type="PANTHER" id="PTHR11829">
    <property type="entry name" value="FORKHEAD BOX PROTEIN"/>
    <property type="match status" value="1"/>
</dbReference>
<dbReference type="FunFam" id="1.10.10.10:FF:000042">
    <property type="entry name" value="hepatocyte nuclear factor 3-beta"/>
    <property type="match status" value="1"/>
</dbReference>
<name>A0A8S1D5F8_9INSE</name>
<dbReference type="InterPro" id="IPR001766">
    <property type="entry name" value="Fork_head_dom"/>
</dbReference>
<keyword evidence="8" id="KW-1185">Reference proteome</keyword>
<dbReference type="GO" id="GO:0005634">
    <property type="term" value="C:nucleus"/>
    <property type="evidence" value="ECO:0007669"/>
    <property type="project" value="UniProtKB-SubCell"/>
</dbReference>
<protein>
    <recommendedName>
        <fullName evidence="6">Fork-head domain-containing protein</fullName>
    </recommendedName>
</protein>
<reference evidence="7 8" key="1">
    <citation type="submission" date="2020-04" db="EMBL/GenBank/DDBJ databases">
        <authorList>
            <person name="Alioto T."/>
            <person name="Alioto T."/>
            <person name="Gomez Garrido J."/>
        </authorList>
    </citation>
    <scope>NUCLEOTIDE SEQUENCE [LARGE SCALE GENOMIC DNA]</scope>
</reference>
<dbReference type="Proteomes" id="UP000494165">
    <property type="component" value="Unassembled WGS sequence"/>
</dbReference>
<feature type="region of interest" description="Disordered" evidence="5">
    <location>
        <begin position="42"/>
        <end position="70"/>
    </location>
</feature>
<organism evidence="7 8">
    <name type="scientific">Cloeon dipterum</name>
    <dbReference type="NCBI Taxonomy" id="197152"/>
    <lineage>
        <taxon>Eukaryota</taxon>
        <taxon>Metazoa</taxon>
        <taxon>Ecdysozoa</taxon>
        <taxon>Arthropoda</taxon>
        <taxon>Hexapoda</taxon>
        <taxon>Insecta</taxon>
        <taxon>Pterygota</taxon>
        <taxon>Palaeoptera</taxon>
        <taxon>Ephemeroptera</taxon>
        <taxon>Pisciforma</taxon>
        <taxon>Baetidae</taxon>
        <taxon>Cloeon</taxon>
    </lineage>
</organism>
<evidence type="ECO:0000256" key="1">
    <source>
        <dbReference type="ARBA" id="ARBA00004123"/>
    </source>
</evidence>